<evidence type="ECO:0000256" key="4">
    <source>
        <dbReference type="ARBA" id="ARBA00022833"/>
    </source>
</evidence>
<dbReference type="Pfam" id="PF05485">
    <property type="entry name" value="THAP"/>
    <property type="match status" value="1"/>
</dbReference>
<accession>A0ABM5JWZ2</accession>
<dbReference type="PANTHER" id="PTHR23080">
    <property type="entry name" value="THAP DOMAIN PROTEIN"/>
    <property type="match status" value="1"/>
</dbReference>
<evidence type="ECO:0000256" key="5">
    <source>
        <dbReference type="ARBA" id="ARBA00023125"/>
    </source>
</evidence>
<dbReference type="SMART" id="SM00980">
    <property type="entry name" value="THAP"/>
    <property type="match status" value="1"/>
</dbReference>
<evidence type="ECO:0000256" key="6">
    <source>
        <dbReference type="PROSITE-ProRule" id="PRU00309"/>
    </source>
</evidence>
<dbReference type="InterPro" id="IPR027806">
    <property type="entry name" value="HARBI1_dom"/>
</dbReference>
<keyword evidence="4" id="KW-0862">Zinc</keyword>
<keyword evidence="10" id="KW-1185">Reference proteome</keyword>
<dbReference type="Proteomes" id="UP001652700">
    <property type="component" value="Unplaced"/>
</dbReference>
<organism evidence="9 10">
    <name type="scientific">Diabrotica virgifera virgifera</name>
    <name type="common">western corn rootworm</name>
    <dbReference type="NCBI Taxonomy" id="50390"/>
    <lineage>
        <taxon>Eukaryota</taxon>
        <taxon>Metazoa</taxon>
        <taxon>Ecdysozoa</taxon>
        <taxon>Arthropoda</taxon>
        <taxon>Hexapoda</taxon>
        <taxon>Insecta</taxon>
        <taxon>Pterygota</taxon>
        <taxon>Neoptera</taxon>
        <taxon>Endopterygota</taxon>
        <taxon>Coleoptera</taxon>
        <taxon>Polyphaga</taxon>
        <taxon>Cucujiformia</taxon>
        <taxon>Chrysomeloidea</taxon>
        <taxon>Chrysomelidae</taxon>
        <taxon>Galerucinae</taxon>
        <taxon>Diabroticina</taxon>
        <taxon>Diabroticites</taxon>
        <taxon>Diabrotica</taxon>
    </lineage>
</organism>
<dbReference type="Gene3D" id="6.20.210.20">
    <property type="entry name" value="THAP domain"/>
    <property type="match status" value="1"/>
</dbReference>
<evidence type="ECO:0000256" key="2">
    <source>
        <dbReference type="ARBA" id="ARBA00022723"/>
    </source>
</evidence>
<evidence type="ECO:0000313" key="9">
    <source>
        <dbReference type="EnsemblMetazoa" id="XP_050502457.1"/>
    </source>
</evidence>
<reference evidence="9" key="1">
    <citation type="submission" date="2025-05" db="UniProtKB">
        <authorList>
            <consortium name="EnsemblMetazoa"/>
        </authorList>
    </citation>
    <scope>IDENTIFICATION</scope>
</reference>
<evidence type="ECO:0000259" key="8">
    <source>
        <dbReference type="PROSITE" id="PS50950"/>
    </source>
</evidence>
<dbReference type="GeneID" id="114339301"/>
<feature type="region of interest" description="Disordered" evidence="7">
    <location>
        <begin position="125"/>
        <end position="147"/>
    </location>
</feature>
<comment type="cofactor">
    <cofactor evidence="1">
        <name>a divalent metal cation</name>
        <dbReference type="ChEBI" id="CHEBI:60240"/>
    </cofactor>
</comment>
<keyword evidence="2" id="KW-0479">Metal-binding</keyword>
<evidence type="ECO:0000256" key="1">
    <source>
        <dbReference type="ARBA" id="ARBA00001968"/>
    </source>
</evidence>
<sequence>MTSTSKSYCSVPQCSSYWNPQISLHRFPLDENMRKLWQSVLRIGKPITKGMTVCSLHFTENDYFPITPQTKLKRLKKNAVPSAKLPQRSHEVICRKRKAPRERIDTESNSPIILNQDPVPAKISAASHYDPEPGCSTSHYDPEPGCSTSHYDPEPGCSTSQYDPESGCSLTTPQNIFKSYDKSTQTASCKEKSKYNLLPFINTDKKMVAFTGVNIDTFELICMCVLNTVSDNGIVVKNLQVEVLLVLMKLKLNLSFICISTLLDIQLNNCRKIFYRMAQVLSSALECAIYWATKEEIVENLPICFNKFKNTRVILDCTEIPVQKSKSLQYRIKTYSHYKKTHTIKTLIGITPSGLISYLSPCYGGRASDKRIFLNEKVLLKLDPNDAVMADKGFLIEKECQEHLVKLIRPPFLKKKQQLSKQESVQTAEIARARVHVERAIQRIKVFKIMKEQIGTYLLPYCDDILKIICAIINISSPILSKNKF</sequence>
<dbReference type="RefSeq" id="XP_050502457.1">
    <property type="nucleotide sequence ID" value="XM_050646500.1"/>
</dbReference>
<keyword evidence="5 6" id="KW-0238">DNA-binding</keyword>
<evidence type="ECO:0000256" key="7">
    <source>
        <dbReference type="SAM" id="MobiDB-lite"/>
    </source>
</evidence>
<protein>
    <recommendedName>
        <fullName evidence="8">THAP-type domain-containing protein</fullName>
    </recommendedName>
</protein>
<evidence type="ECO:0000313" key="10">
    <source>
        <dbReference type="Proteomes" id="UP001652700"/>
    </source>
</evidence>
<dbReference type="EnsemblMetazoa" id="XM_050646500.1">
    <property type="protein sequence ID" value="XP_050502457.1"/>
    <property type="gene ID" value="LOC114339301"/>
</dbReference>
<dbReference type="SUPFAM" id="SSF57716">
    <property type="entry name" value="Glucocorticoid receptor-like (DNA-binding domain)"/>
    <property type="match status" value="1"/>
</dbReference>
<evidence type="ECO:0000256" key="3">
    <source>
        <dbReference type="ARBA" id="ARBA00022771"/>
    </source>
</evidence>
<keyword evidence="3 6" id="KW-0863">Zinc-finger</keyword>
<name>A0ABM5JWZ2_DIAVI</name>
<dbReference type="Pfam" id="PF13359">
    <property type="entry name" value="DDE_Tnp_4"/>
    <property type="match status" value="1"/>
</dbReference>
<dbReference type="InterPro" id="IPR006612">
    <property type="entry name" value="THAP_Znf"/>
</dbReference>
<dbReference type="PROSITE" id="PS50950">
    <property type="entry name" value="ZF_THAP"/>
    <property type="match status" value="1"/>
</dbReference>
<proteinExistence type="predicted"/>
<dbReference type="InterPro" id="IPR038441">
    <property type="entry name" value="THAP_Znf_sf"/>
</dbReference>
<dbReference type="SMART" id="SM00692">
    <property type="entry name" value="DM3"/>
    <property type="match status" value="1"/>
</dbReference>
<dbReference type="PANTHER" id="PTHR23080:SF141">
    <property type="entry name" value="TRANSPOSASE HELIX-TURN-HELIX DOMAIN-CONTAINING PROTEIN"/>
    <property type="match status" value="1"/>
</dbReference>
<feature type="domain" description="THAP-type" evidence="8">
    <location>
        <begin position="1"/>
        <end position="84"/>
    </location>
</feature>